<dbReference type="GeneID" id="111109631"/>
<dbReference type="PANTHER" id="PTHR10656">
    <property type="entry name" value="CELL FATE DETERMINING PROTEIN MAB21-RELATED"/>
    <property type="match status" value="1"/>
</dbReference>
<dbReference type="KEGG" id="cvn:111109631"/>
<sequence>MERSREWGDHIVLQALVDVYCLQVIVFNVFQEDIRRTEVVVESDANSEERLTLFLGHLGEFHYLSLRPKNWLKQWPYKALLCRLLVCSINPANFETVIREMVSNMGNNKYISDSELDKTSAFITQAMRRHQTTNKDSREMLPIRECLFISFSGQDLELEDTKDSLMCLIEDPLLTDSISGIPLPHLSIILKHLMPVEMIFQPCYEPCTRHTTSHYRGSVEDGTEFIRLIDISRSQKMTEFYRNQEFPKHLVFLKSGLKATLLENADIMKTSSSSSLIYIDTSKTKPGYCRLVLHEGHVPETDQIIHRTESGLYLAGFNIPDLPKSSEKIAIGIKCAFYILGREWFLRRKHFSFPSPSLQMLIFGMHCTLIPGAHHQSDNPAIEWKMNFSMVESVILESLLRSQRYGFNVFKILIDNMSFHLERRLKTKHLKAVLFHACEEIPAFAWEFNLGGCILVLLSKLLSFLKKRVLPHYFIPQRNLIERFSADDIATLCIVVESVRVFPVHVSQFVVEKHGITYGENLVRSVLDNSVSFSSSRDEDDLILKVVPETYRTVKFFSRLGFYFSAFCLLCNVHMITLSSSGINEPRCTSLYDFFNCALQQLKQRSSRVILARMFDKYFGTKMIRSYLRESEGSLEKKLSWSTDFRINWVEIPENNAVDLVSIADFLYEHSLNEYHKRNATLASEFIETAIQCIKEAFQEGCLEVENIEDLELKNEILAQKRKLKVKLQQYYNHVFEVSLLYRKMYPLLTHILDMMELFKEFPEMKYEVDYMFTYLKMYDKIMEYAKK</sequence>
<dbReference type="RefSeq" id="XP_022301541.1">
    <property type="nucleotide sequence ID" value="XM_022445833.1"/>
</dbReference>
<proteinExistence type="predicted"/>
<dbReference type="Gene3D" id="3.90.70.80">
    <property type="match status" value="1"/>
</dbReference>
<organism evidence="2 3">
    <name type="scientific">Crassostrea virginica</name>
    <name type="common">Eastern oyster</name>
    <dbReference type="NCBI Taxonomy" id="6565"/>
    <lineage>
        <taxon>Eukaryota</taxon>
        <taxon>Metazoa</taxon>
        <taxon>Spiralia</taxon>
        <taxon>Lophotrochozoa</taxon>
        <taxon>Mollusca</taxon>
        <taxon>Bivalvia</taxon>
        <taxon>Autobranchia</taxon>
        <taxon>Pteriomorphia</taxon>
        <taxon>Ostreida</taxon>
        <taxon>Ostreoidea</taxon>
        <taxon>Ostreidae</taxon>
        <taxon>Crassostrea</taxon>
    </lineage>
</organism>
<dbReference type="AlphaFoldDB" id="A0A8B8BES3"/>
<dbReference type="OrthoDB" id="6112914at2759"/>
<keyword evidence="2" id="KW-1185">Reference proteome</keyword>
<evidence type="ECO:0000313" key="2">
    <source>
        <dbReference type="Proteomes" id="UP000694844"/>
    </source>
</evidence>
<dbReference type="SMART" id="SM01265">
    <property type="entry name" value="Mab-21"/>
    <property type="match status" value="1"/>
</dbReference>
<accession>A0A8B8BES3</accession>
<dbReference type="Proteomes" id="UP000694844">
    <property type="component" value="Chromosome 8"/>
</dbReference>
<dbReference type="Gene3D" id="1.10.1410.40">
    <property type="match status" value="1"/>
</dbReference>
<evidence type="ECO:0000259" key="1">
    <source>
        <dbReference type="Pfam" id="PF20266"/>
    </source>
</evidence>
<protein>
    <submittedName>
        <fullName evidence="3">Uncharacterized protein LOC111109631</fullName>
    </submittedName>
</protein>
<feature type="domain" description="Mab-21-like HhH/H2TH-like" evidence="1">
    <location>
        <begin position="410"/>
        <end position="492"/>
    </location>
</feature>
<gene>
    <name evidence="3" type="primary">LOC111109631</name>
</gene>
<name>A0A8B8BES3_CRAVI</name>
<dbReference type="InterPro" id="IPR046906">
    <property type="entry name" value="Mab-21_HhH/H2TH-like"/>
</dbReference>
<dbReference type="InterPro" id="IPR024810">
    <property type="entry name" value="MAB21L/cGLR"/>
</dbReference>
<dbReference type="Pfam" id="PF20266">
    <property type="entry name" value="Mab-21_C"/>
    <property type="match status" value="1"/>
</dbReference>
<reference evidence="3" key="1">
    <citation type="submission" date="2025-08" db="UniProtKB">
        <authorList>
            <consortium name="RefSeq"/>
        </authorList>
    </citation>
    <scope>IDENTIFICATION</scope>
    <source>
        <tissue evidence="3">Whole sample</tissue>
    </source>
</reference>
<evidence type="ECO:0000313" key="3">
    <source>
        <dbReference type="RefSeq" id="XP_022301541.1"/>
    </source>
</evidence>
<dbReference type="PANTHER" id="PTHR10656:SF69">
    <property type="entry name" value="MAB-21-LIKE HHH_H2TH-LIKE DOMAIN-CONTAINING PROTEIN"/>
    <property type="match status" value="1"/>
</dbReference>